<evidence type="ECO:0000313" key="4">
    <source>
        <dbReference type="Proteomes" id="UP001221142"/>
    </source>
</evidence>
<evidence type="ECO:0000259" key="2">
    <source>
        <dbReference type="Pfam" id="PF20152"/>
    </source>
</evidence>
<dbReference type="Proteomes" id="UP001221142">
    <property type="component" value="Unassembled WGS sequence"/>
</dbReference>
<name>A0AAD7F8A8_9AGAR</name>
<gene>
    <name evidence="3" type="ORF">FB45DRAFT_946536</name>
</gene>
<dbReference type="PANTHER" id="PTHR40465">
    <property type="entry name" value="CHROMOSOME 1, WHOLE GENOME SHOTGUN SEQUENCE"/>
    <property type="match status" value="1"/>
</dbReference>
<reference evidence="3" key="1">
    <citation type="submission" date="2023-03" db="EMBL/GenBank/DDBJ databases">
        <title>Massive genome expansion in bonnet fungi (Mycena s.s.) driven by repeated elements and novel gene families across ecological guilds.</title>
        <authorList>
            <consortium name="Lawrence Berkeley National Laboratory"/>
            <person name="Harder C.B."/>
            <person name="Miyauchi S."/>
            <person name="Viragh M."/>
            <person name="Kuo A."/>
            <person name="Thoen E."/>
            <person name="Andreopoulos B."/>
            <person name="Lu D."/>
            <person name="Skrede I."/>
            <person name="Drula E."/>
            <person name="Henrissat B."/>
            <person name="Morin E."/>
            <person name="Kohler A."/>
            <person name="Barry K."/>
            <person name="LaButti K."/>
            <person name="Morin E."/>
            <person name="Salamov A."/>
            <person name="Lipzen A."/>
            <person name="Mereny Z."/>
            <person name="Hegedus B."/>
            <person name="Baldrian P."/>
            <person name="Stursova M."/>
            <person name="Weitz H."/>
            <person name="Taylor A."/>
            <person name="Grigoriev I.V."/>
            <person name="Nagy L.G."/>
            <person name="Martin F."/>
            <person name="Kauserud H."/>
        </authorList>
    </citation>
    <scope>NUCLEOTIDE SEQUENCE</scope>
    <source>
        <strain evidence="3">9284</strain>
    </source>
</reference>
<feature type="transmembrane region" description="Helical" evidence="1">
    <location>
        <begin position="47"/>
        <end position="73"/>
    </location>
</feature>
<feature type="transmembrane region" description="Helical" evidence="1">
    <location>
        <begin position="12"/>
        <end position="35"/>
    </location>
</feature>
<organism evidence="3 4">
    <name type="scientific">Roridomyces roridus</name>
    <dbReference type="NCBI Taxonomy" id="1738132"/>
    <lineage>
        <taxon>Eukaryota</taxon>
        <taxon>Fungi</taxon>
        <taxon>Dikarya</taxon>
        <taxon>Basidiomycota</taxon>
        <taxon>Agaricomycotina</taxon>
        <taxon>Agaricomycetes</taxon>
        <taxon>Agaricomycetidae</taxon>
        <taxon>Agaricales</taxon>
        <taxon>Marasmiineae</taxon>
        <taxon>Mycenaceae</taxon>
        <taxon>Roridomyces</taxon>
    </lineage>
</organism>
<feature type="transmembrane region" description="Helical" evidence="1">
    <location>
        <begin position="197"/>
        <end position="220"/>
    </location>
</feature>
<feature type="transmembrane region" description="Helical" evidence="1">
    <location>
        <begin position="93"/>
        <end position="112"/>
    </location>
</feature>
<dbReference type="PANTHER" id="PTHR40465:SF1">
    <property type="entry name" value="DUF6534 DOMAIN-CONTAINING PROTEIN"/>
    <property type="match status" value="1"/>
</dbReference>
<feature type="transmembrane region" description="Helical" evidence="1">
    <location>
        <begin position="155"/>
        <end position="176"/>
    </location>
</feature>
<keyword evidence="1" id="KW-0472">Membrane</keyword>
<feature type="domain" description="DUF6534" evidence="2">
    <location>
        <begin position="165"/>
        <end position="252"/>
    </location>
</feature>
<comment type="caution">
    <text evidence="3">The sequence shown here is derived from an EMBL/GenBank/DDBJ whole genome shotgun (WGS) entry which is preliminary data.</text>
</comment>
<feature type="transmembrane region" description="Helical" evidence="1">
    <location>
        <begin position="226"/>
        <end position="247"/>
    </location>
</feature>
<keyword evidence="1" id="KW-1133">Transmembrane helix</keyword>
<evidence type="ECO:0000313" key="3">
    <source>
        <dbReference type="EMBL" id="KAJ7608369.1"/>
    </source>
</evidence>
<keyword evidence="1" id="KW-0812">Transmembrane</keyword>
<evidence type="ECO:0000256" key="1">
    <source>
        <dbReference type="SAM" id="Phobius"/>
    </source>
</evidence>
<proteinExistence type="predicted"/>
<dbReference type="Pfam" id="PF20152">
    <property type="entry name" value="DUF6534"/>
    <property type="match status" value="1"/>
</dbReference>
<keyword evidence="4" id="KW-1185">Reference proteome</keyword>
<dbReference type="InterPro" id="IPR045339">
    <property type="entry name" value="DUF6534"/>
</dbReference>
<dbReference type="EMBL" id="JARKIF010000045">
    <property type="protein sequence ID" value="KAJ7608369.1"/>
    <property type="molecule type" value="Genomic_DNA"/>
</dbReference>
<dbReference type="AlphaFoldDB" id="A0AAD7F8A8"/>
<sequence length="322" mass="36049">MPSTVLVPTMGASLVGVFVSTFLYGITTLQTYFYVENYWSKDSRGLRYTVALLWLLETAHTALACTFIFRMLILNFGDTEALLFTTVSDDVTHGVLGATIFVVHCFYVWRLWIFTRNIFLAGLVFLLALGHLVFEIVVMAILFEFPAFSEFHRATPFFTTAMTMAVAADIIIAVAMATNLKSKQQRVKETNSLLNKLIAYIVSTGLLTSVVDIIILATFLGMPDNLVYLCFLNFINNFYANSMLAMLNARRSLRNGIEKDVDLQLSLDSMHAARGERSESHFHSRSLVSGGVGTSRIILKTDRGMDNDTEIEITKTVETHMV</sequence>
<accession>A0AAD7F8A8</accession>
<feature type="transmembrane region" description="Helical" evidence="1">
    <location>
        <begin position="119"/>
        <end position="143"/>
    </location>
</feature>
<protein>
    <recommendedName>
        <fullName evidence="2">DUF6534 domain-containing protein</fullName>
    </recommendedName>
</protein>